<dbReference type="RefSeq" id="WP_061500303.1">
    <property type="nucleotide sequence ID" value="NZ_CP010951.1"/>
</dbReference>
<evidence type="ECO:0000313" key="2">
    <source>
        <dbReference type="Proteomes" id="UP000070433"/>
    </source>
</evidence>
<dbReference type="Proteomes" id="UP000070433">
    <property type="component" value="Chromosome"/>
</dbReference>
<dbReference type="AlphaFoldDB" id="A0A127JUF1"/>
<accession>A0A127JUF1</accession>
<reference evidence="1 2" key="1">
    <citation type="journal article" date="2014" name="Int. J. Syst. Evol. Microbiol.">
        <title>Ramlibacter solisilvae sp. nov., isolated from forest soil, and emended description of the genus Ramlibacter.</title>
        <authorList>
            <person name="Lee H.J."/>
            <person name="Lee S.H."/>
            <person name="Lee S.S."/>
            <person name="Lee J.S."/>
            <person name="Kim Y."/>
            <person name="Kim S.C."/>
            <person name="Jeon C.O."/>
        </authorList>
    </citation>
    <scope>NUCLEOTIDE SEQUENCE [LARGE SCALE GENOMIC DNA]</scope>
    <source>
        <strain evidence="1 2">5-10</strain>
    </source>
</reference>
<evidence type="ECO:0000313" key="1">
    <source>
        <dbReference type="EMBL" id="AMO23626.1"/>
    </source>
</evidence>
<keyword evidence="2" id="KW-1185">Reference proteome</keyword>
<proteinExistence type="predicted"/>
<organism evidence="1 2">
    <name type="scientific">Ramlibacter tataouinensis</name>
    <dbReference type="NCBI Taxonomy" id="94132"/>
    <lineage>
        <taxon>Bacteria</taxon>
        <taxon>Pseudomonadati</taxon>
        <taxon>Pseudomonadota</taxon>
        <taxon>Betaproteobacteria</taxon>
        <taxon>Burkholderiales</taxon>
        <taxon>Comamonadaceae</taxon>
        <taxon>Ramlibacter</taxon>
    </lineage>
</organism>
<dbReference type="EMBL" id="CP010951">
    <property type="protein sequence ID" value="AMO23626.1"/>
    <property type="molecule type" value="Genomic_DNA"/>
</dbReference>
<gene>
    <name evidence="1" type="ORF">UC35_12925</name>
</gene>
<protein>
    <submittedName>
        <fullName evidence="1">Uncharacterized protein</fullName>
    </submittedName>
</protein>
<sequence>MGEQEFERIIAGARGRWKLPAATYVGDLDLDSADVRDRAAQAVRNIGHRAGIFVAQYTHAAWTGLDNAAP</sequence>
<name>A0A127JUF1_9BURK</name>